<protein>
    <recommendedName>
        <fullName evidence="2">25S rRNA (uridine-N(3))-methyltransferase BMT5-like domain-containing protein</fullName>
    </recommendedName>
</protein>
<sequence>MDKTQEYEERRESSSSSSEEETEPEKWRKHYSSKQRILLVGEVDFSFSLSLARAFGSAHNMVASSIDTQENISSNYSNGLRNVIELEERGCMVLYGVDAKEMSQHFFLKTSHYLQLPSCCVLLLM</sequence>
<accession>A0AA39SSI5</accession>
<organism evidence="3 4">
    <name type="scientific">Acer saccharum</name>
    <name type="common">Sugar maple</name>
    <dbReference type="NCBI Taxonomy" id="4024"/>
    <lineage>
        <taxon>Eukaryota</taxon>
        <taxon>Viridiplantae</taxon>
        <taxon>Streptophyta</taxon>
        <taxon>Embryophyta</taxon>
        <taxon>Tracheophyta</taxon>
        <taxon>Spermatophyta</taxon>
        <taxon>Magnoliopsida</taxon>
        <taxon>eudicotyledons</taxon>
        <taxon>Gunneridae</taxon>
        <taxon>Pentapetalae</taxon>
        <taxon>rosids</taxon>
        <taxon>malvids</taxon>
        <taxon>Sapindales</taxon>
        <taxon>Sapindaceae</taxon>
        <taxon>Hippocastanoideae</taxon>
        <taxon>Acereae</taxon>
        <taxon>Acer</taxon>
    </lineage>
</organism>
<gene>
    <name evidence="3" type="ORF">LWI29_010419</name>
</gene>
<comment type="caution">
    <text evidence="3">The sequence shown here is derived from an EMBL/GenBank/DDBJ whole genome shotgun (WGS) entry which is preliminary data.</text>
</comment>
<evidence type="ECO:0000313" key="3">
    <source>
        <dbReference type="EMBL" id="KAK0595833.1"/>
    </source>
</evidence>
<name>A0AA39SSI5_ACESA</name>
<dbReference type="Pfam" id="PF10354">
    <property type="entry name" value="BMT5-like"/>
    <property type="match status" value="1"/>
</dbReference>
<dbReference type="PANTHER" id="PTHR11538:SF63">
    <property type="entry name" value="25S RRNA (URIDINE-N(3))-METHYLTRANSFERASE BMT5-LIKE DOMAIN-CONTAINING PROTEIN"/>
    <property type="match status" value="1"/>
</dbReference>
<evidence type="ECO:0000313" key="4">
    <source>
        <dbReference type="Proteomes" id="UP001168877"/>
    </source>
</evidence>
<dbReference type="GO" id="GO:0070475">
    <property type="term" value="P:rRNA base methylation"/>
    <property type="evidence" value="ECO:0007669"/>
    <property type="project" value="InterPro"/>
</dbReference>
<dbReference type="GO" id="GO:0005737">
    <property type="term" value="C:cytoplasm"/>
    <property type="evidence" value="ECO:0007669"/>
    <property type="project" value="TreeGrafter"/>
</dbReference>
<keyword evidence="4" id="KW-1185">Reference proteome</keyword>
<dbReference type="Proteomes" id="UP001168877">
    <property type="component" value="Unassembled WGS sequence"/>
</dbReference>
<dbReference type="InterPro" id="IPR019446">
    <property type="entry name" value="BMT5-like"/>
</dbReference>
<feature type="domain" description="25S rRNA (uridine-N(3))-methyltransferase BMT5-like" evidence="2">
    <location>
        <begin position="38"/>
        <end position="112"/>
    </location>
</feature>
<dbReference type="AlphaFoldDB" id="A0AA39SSI5"/>
<dbReference type="EMBL" id="JAUESC010000004">
    <property type="protein sequence ID" value="KAK0595833.1"/>
    <property type="molecule type" value="Genomic_DNA"/>
</dbReference>
<feature type="compositionally biased region" description="Basic and acidic residues" evidence="1">
    <location>
        <begin position="1"/>
        <end position="13"/>
    </location>
</feature>
<proteinExistence type="predicted"/>
<feature type="region of interest" description="Disordered" evidence="1">
    <location>
        <begin position="1"/>
        <end position="27"/>
    </location>
</feature>
<evidence type="ECO:0000259" key="2">
    <source>
        <dbReference type="Pfam" id="PF10354"/>
    </source>
</evidence>
<dbReference type="GO" id="GO:0070042">
    <property type="term" value="F:rRNA (uridine-N3-)-methyltransferase activity"/>
    <property type="evidence" value="ECO:0007669"/>
    <property type="project" value="InterPro"/>
</dbReference>
<evidence type="ECO:0000256" key="1">
    <source>
        <dbReference type="SAM" id="MobiDB-lite"/>
    </source>
</evidence>
<reference evidence="3" key="2">
    <citation type="submission" date="2023-06" db="EMBL/GenBank/DDBJ databases">
        <authorList>
            <person name="Swenson N.G."/>
            <person name="Wegrzyn J.L."/>
            <person name="Mcevoy S.L."/>
        </authorList>
    </citation>
    <scope>NUCLEOTIDE SEQUENCE</scope>
    <source>
        <strain evidence="3">NS2018</strain>
        <tissue evidence="3">Leaf</tissue>
    </source>
</reference>
<dbReference type="PANTHER" id="PTHR11538">
    <property type="entry name" value="PHENYLALANYL-TRNA SYNTHETASE"/>
    <property type="match status" value="1"/>
</dbReference>
<reference evidence="3" key="1">
    <citation type="journal article" date="2022" name="Plant J.">
        <title>Strategies of tolerance reflected in two North American maple genomes.</title>
        <authorList>
            <person name="McEvoy S.L."/>
            <person name="Sezen U.U."/>
            <person name="Trouern-Trend A."/>
            <person name="McMahon S.M."/>
            <person name="Schaberg P.G."/>
            <person name="Yang J."/>
            <person name="Wegrzyn J.L."/>
            <person name="Swenson N.G."/>
        </authorList>
    </citation>
    <scope>NUCLEOTIDE SEQUENCE</scope>
    <source>
        <strain evidence="3">NS2018</strain>
    </source>
</reference>